<dbReference type="EMBL" id="AB922294">
    <property type="protein sequence ID" value="BAP68869.1"/>
    <property type="molecule type" value="mRNA"/>
</dbReference>
<name>A0A090C2Q7_HYAAE</name>
<sequence length="80" mass="8488">MTVSFCSTLKLMLLQTTDGESLDSNSSSRGLRATSCSSTEPVSGCLIFIPTTSTLTFSSLLSQPTSLSEYIRVTPRSSDG</sequence>
<feature type="signal peptide" evidence="2">
    <location>
        <begin position="1"/>
        <end position="19"/>
    </location>
</feature>
<protein>
    <submittedName>
        <fullName evidence="3">RxLR effector candidate protein</fullName>
    </submittedName>
</protein>
<reference evidence="3" key="1">
    <citation type="journal article" date="2014" name="PLoS Pathog.">
        <title>Expression profiling during Arabidopsis/downy mildew interaction reveals a highly-expressed effector that attenuates responses to salicylic acid.</title>
        <authorList>
            <person name="Asai S."/>
            <person name="Rallapalli G."/>
            <person name="Piquerez S.J.M."/>
            <person name="Caillaud M.C."/>
            <person name="Furzer O.J."/>
            <person name="Ishaque N."/>
            <person name="Wirthmueller L."/>
            <person name="Fabro G."/>
            <person name="Shirasu K."/>
            <person name="Jones J.D.G."/>
        </authorList>
    </citation>
    <scope>NUCLEOTIDE SEQUENCE</scope>
    <source>
        <strain evidence="3">Emoy2</strain>
    </source>
</reference>
<gene>
    <name evidence="3" type="primary">HaRxL153</name>
</gene>
<accession>A0A090C2Q7</accession>
<dbReference type="AlphaFoldDB" id="A0A090C2Q7"/>
<organism evidence="3">
    <name type="scientific">Hyaloperonospora arabidopsidis (strain Emoy2)</name>
    <name type="common">Downy mildew agent</name>
    <name type="synonym">Peronospora arabidopsidis</name>
    <dbReference type="NCBI Taxonomy" id="559515"/>
    <lineage>
        <taxon>Eukaryota</taxon>
        <taxon>Sar</taxon>
        <taxon>Stramenopiles</taxon>
        <taxon>Oomycota</taxon>
        <taxon>Peronosporomycetes</taxon>
        <taxon>Peronosporales</taxon>
        <taxon>Peronosporaceae</taxon>
        <taxon>Hyaloperonospora</taxon>
    </lineage>
</organism>
<keyword evidence="2" id="KW-0732">Signal</keyword>
<feature type="chain" id="PRO_5001853377" evidence="2">
    <location>
        <begin position="20"/>
        <end position="80"/>
    </location>
</feature>
<proteinExistence type="evidence at transcript level"/>
<evidence type="ECO:0000256" key="2">
    <source>
        <dbReference type="SAM" id="SignalP"/>
    </source>
</evidence>
<evidence type="ECO:0000256" key="1">
    <source>
        <dbReference type="SAM" id="MobiDB-lite"/>
    </source>
</evidence>
<feature type="region of interest" description="Disordered" evidence="1">
    <location>
        <begin position="19"/>
        <end position="38"/>
    </location>
</feature>
<evidence type="ECO:0000313" key="3">
    <source>
        <dbReference type="EMBL" id="BAP68869.1"/>
    </source>
</evidence>